<dbReference type="EMBL" id="MFFW01000028">
    <property type="protein sequence ID" value="OGF24286.1"/>
    <property type="molecule type" value="Genomic_DNA"/>
</dbReference>
<dbReference type="InterPro" id="IPR007557">
    <property type="entry name" value="PSP1_C"/>
</dbReference>
<dbReference type="AlphaFoldDB" id="A0A1F5SCE5"/>
<dbReference type="PANTHER" id="PTHR43830">
    <property type="entry name" value="PROTEIN PSP1"/>
    <property type="match status" value="1"/>
</dbReference>
<dbReference type="Pfam" id="PF04468">
    <property type="entry name" value="PSP1"/>
    <property type="match status" value="1"/>
</dbReference>
<feature type="domain" description="PSP1 C-terminal" evidence="1">
    <location>
        <begin position="92"/>
        <end position="176"/>
    </location>
</feature>
<protein>
    <recommendedName>
        <fullName evidence="1">PSP1 C-terminal domain-containing protein</fullName>
    </recommendedName>
</protein>
<sequence length="302" mass="33237">MKVAQVQFAPWDKKYNFDPADLILEVGDQVIVETELGLELGKVTGFTDWPVAGADSLKPAKMPAGTADALFPGIGTKAERTPSASPAPGEIKKIISKAATADLEKLPSAQQSKEDFDYCKMVIAKHQLPMKLVDVHYSFDDSRITFPFIADSRIDFRELVKELTKYFGRNIRLQQIGIRDEARHCGDFGHCGRPLCCGRFLGELNSITSEMAELQQCAHRGSERISGVCGRLMCCLSFEEAGYKKLAEKLPPLDSEVKFEGRQGRVVAQHILKQTVSVFFEAGNGETGGVVEVEAGKVKPIR</sequence>
<dbReference type="Proteomes" id="UP000178783">
    <property type="component" value="Unassembled WGS sequence"/>
</dbReference>
<name>A0A1F5SCE5_9BACT</name>
<organism evidence="2 3">
    <name type="scientific">Candidatus Falkowbacteria bacterium RIFCSPLOWO2_02_FULL_45_21</name>
    <dbReference type="NCBI Taxonomy" id="1797989"/>
    <lineage>
        <taxon>Bacteria</taxon>
        <taxon>Candidatus Falkowiibacteriota</taxon>
    </lineage>
</organism>
<accession>A0A1F5SCE5</accession>
<dbReference type="InterPro" id="IPR047767">
    <property type="entry name" value="PSP1-like"/>
</dbReference>
<evidence type="ECO:0000313" key="2">
    <source>
        <dbReference type="EMBL" id="OGF24286.1"/>
    </source>
</evidence>
<evidence type="ECO:0000313" key="3">
    <source>
        <dbReference type="Proteomes" id="UP000178783"/>
    </source>
</evidence>
<evidence type="ECO:0000259" key="1">
    <source>
        <dbReference type="PROSITE" id="PS51411"/>
    </source>
</evidence>
<dbReference type="NCBIfam" id="NF041131">
    <property type="entry name" value="RicT_YaaT_fam"/>
    <property type="match status" value="1"/>
</dbReference>
<gene>
    <name evidence="2" type="ORF">A3H66_01995</name>
</gene>
<dbReference type="PROSITE" id="PS51411">
    <property type="entry name" value="PSP1_C"/>
    <property type="match status" value="1"/>
</dbReference>
<dbReference type="GO" id="GO:0005737">
    <property type="term" value="C:cytoplasm"/>
    <property type="evidence" value="ECO:0007669"/>
    <property type="project" value="TreeGrafter"/>
</dbReference>
<dbReference type="STRING" id="1797989.A3H66_01995"/>
<comment type="caution">
    <text evidence="2">The sequence shown here is derived from an EMBL/GenBank/DDBJ whole genome shotgun (WGS) entry which is preliminary data.</text>
</comment>
<proteinExistence type="predicted"/>
<reference evidence="2 3" key="1">
    <citation type="journal article" date="2016" name="Nat. Commun.">
        <title>Thousands of microbial genomes shed light on interconnected biogeochemical processes in an aquifer system.</title>
        <authorList>
            <person name="Anantharaman K."/>
            <person name="Brown C.T."/>
            <person name="Hug L.A."/>
            <person name="Sharon I."/>
            <person name="Castelle C.J."/>
            <person name="Probst A.J."/>
            <person name="Thomas B.C."/>
            <person name="Singh A."/>
            <person name="Wilkins M.J."/>
            <person name="Karaoz U."/>
            <person name="Brodie E.L."/>
            <person name="Williams K.H."/>
            <person name="Hubbard S.S."/>
            <person name="Banfield J.F."/>
        </authorList>
    </citation>
    <scope>NUCLEOTIDE SEQUENCE [LARGE SCALE GENOMIC DNA]</scope>
</reference>
<dbReference type="PANTHER" id="PTHR43830:SF3">
    <property type="entry name" value="PROTEIN PSP1"/>
    <property type="match status" value="1"/>
</dbReference>